<organism evidence="1 2">
    <name type="scientific">Bythopirellula goksoeyrii</name>
    <dbReference type="NCBI Taxonomy" id="1400387"/>
    <lineage>
        <taxon>Bacteria</taxon>
        <taxon>Pseudomonadati</taxon>
        <taxon>Planctomycetota</taxon>
        <taxon>Planctomycetia</taxon>
        <taxon>Pirellulales</taxon>
        <taxon>Lacipirellulaceae</taxon>
        <taxon>Bythopirellula</taxon>
    </lineage>
</organism>
<reference evidence="1 2" key="1">
    <citation type="submission" date="2019-08" db="EMBL/GenBank/DDBJ databases">
        <title>Deep-cultivation of Planctomycetes and their phenomic and genomic characterization uncovers novel biology.</title>
        <authorList>
            <person name="Wiegand S."/>
            <person name="Jogler M."/>
            <person name="Boedeker C."/>
            <person name="Pinto D."/>
            <person name="Vollmers J."/>
            <person name="Rivas-Marin E."/>
            <person name="Kohn T."/>
            <person name="Peeters S.H."/>
            <person name="Heuer A."/>
            <person name="Rast P."/>
            <person name="Oberbeckmann S."/>
            <person name="Bunk B."/>
            <person name="Jeske O."/>
            <person name="Meyerdierks A."/>
            <person name="Storesund J.E."/>
            <person name="Kallscheuer N."/>
            <person name="Luecker S."/>
            <person name="Lage O.M."/>
            <person name="Pohl T."/>
            <person name="Merkel B.J."/>
            <person name="Hornburger P."/>
            <person name="Mueller R.-W."/>
            <person name="Bruemmer F."/>
            <person name="Labrenz M."/>
            <person name="Spormann A.M."/>
            <person name="Op den Camp H."/>
            <person name="Overmann J."/>
            <person name="Amann R."/>
            <person name="Jetten M.S.M."/>
            <person name="Mascher T."/>
            <person name="Medema M.H."/>
            <person name="Devos D.P."/>
            <person name="Kaster A.-K."/>
            <person name="Ovreas L."/>
            <person name="Rohde M."/>
            <person name="Galperin M.Y."/>
            <person name="Jogler C."/>
        </authorList>
    </citation>
    <scope>NUCLEOTIDE SEQUENCE [LARGE SCALE GENOMIC DNA]</scope>
    <source>
        <strain evidence="1 2">Pr1d</strain>
    </source>
</reference>
<dbReference type="EMBL" id="CP042913">
    <property type="protein sequence ID" value="QEG36787.1"/>
    <property type="molecule type" value="Genomic_DNA"/>
</dbReference>
<accession>A0A5B9QCJ8</accession>
<protein>
    <submittedName>
        <fullName evidence="1">Uncharacterized protein</fullName>
    </submittedName>
</protein>
<evidence type="ECO:0000313" key="2">
    <source>
        <dbReference type="Proteomes" id="UP000323917"/>
    </source>
</evidence>
<dbReference type="KEGG" id="bgok:Pr1d_41230"/>
<dbReference type="Proteomes" id="UP000323917">
    <property type="component" value="Chromosome"/>
</dbReference>
<evidence type="ECO:0000313" key="1">
    <source>
        <dbReference type="EMBL" id="QEG36787.1"/>
    </source>
</evidence>
<sequence>MANSDSAPQAYQVTPSGLQVIPISDRRSDFGLPEVQSTEVEVLIQGILADISYLGLPGYTLLGVFRFLFQQIVN</sequence>
<name>A0A5B9QCJ8_9BACT</name>
<gene>
    <name evidence="1" type="ORF">Pr1d_41230</name>
</gene>
<proteinExistence type="predicted"/>
<dbReference type="AlphaFoldDB" id="A0A5B9QCJ8"/>
<keyword evidence="2" id="KW-1185">Reference proteome</keyword>